<dbReference type="AlphaFoldDB" id="A0A2P6MM98"/>
<accession>A0A2P6MM98</accession>
<protein>
    <submittedName>
        <fullName evidence="2">Uncharacterized protein</fullName>
    </submittedName>
</protein>
<keyword evidence="1" id="KW-0812">Transmembrane</keyword>
<name>A0A2P6MM98_9EUKA</name>
<keyword evidence="1" id="KW-0472">Membrane</keyword>
<gene>
    <name evidence="2" type="ORF">PROFUN_17096</name>
</gene>
<feature type="transmembrane region" description="Helical" evidence="1">
    <location>
        <begin position="65"/>
        <end position="83"/>
    </location>
</feature>
<sequence>MSKVKNEGRSRYTRGQNTKEAVAYCNLNKDENRKLNGKRLLARNGCLNPPFNTNADYLQKRTTKFVLIGNFNDCCFLLLGLYFQSDFT</sequence>
<evidence type="ECO:0000313" key="3">
    <source>
        <dbReference type="Proteomes" id="UP000241769"/>
    </source>
</evidence>
<dbReference type="InParanoid" id="A0A2P6MM98"/>
<feature type="non-terminal residue" evidence="2">
    <location>
        <position position="88"/>
    </location>
</feature>
<dbReference type="EMBL" id="MDYQ01000803">
    <property type="protein sequence ID" value="PRP72824.1"/>
    <property type="molecule type" value="Genomic_DNA"/>
</dbReference>
<dbReference type="Proteomes" id="UP000241769">
    <property type="component" value="Unassembled WGS sequence"/>
</dbReference>
<proteinExistence type="predicted"/>
<comment type="caution">
    <text evidence="2">The sequence shown here is derived from an EMBL/GenBank/DDBJ whole genome shotgun (WGS) entry which is preliminary data.</text>
</comment>
<evidence type="ECO:0000313" key="2">
    <source>
        <dbReference type="EMBL" id="PRP72824.1"/>
    </source>
</evidence>
<keyword evidence="3" id="KW-1185">Reference proteome</keyword>
<organism evidence="2 3">
    <name type="scientific">Planoprotostelium fungivorum</name>
    <dbReference type="NCBI Taxonomy" id="1890364"/>
    <lineage>
        <taxon>Eukaryota</taxon>
        <taxon>Amoebozoa</taxon>
        <taxon>Evosea</taxon>
        <taxon>Variosea</taxon>
        <taxon>Cavosteliida</taxon>
        <taxon>Cavosteliaceae</taxon>
        <taxon>Planoprotostelium</taxon>
    </lineage>
</organism>
<reference evidence="2 3" key="1">
    <citation type="journal article" date="2018" name="Genome Biol. Evol.">
        <title>Multiple Roots of Fruiting Body Formation in Amoebozoa.</title>
        <authorList>
            <person name="Hillmann F."/>
            <person name="Forbes G."/>
            <person name="Novohradska S."/>
            <person name="Ferling I."/>
            <person name="Riege K."/>
            <person name="Groth M."/>
            <person name="Westermann M."/>
            <person name="Marz M."/>
            <person name="Spaller T."/>
            <person name="Winckler T."/>
            <person name="Schaap P."/>
            <person name="Glockner G."/>
        </authorList>
    </citation>
    <scope>NUCLEOTIDE SEQUENCE [LARGE SCALE GENOMIC DNA]</scope>
    <source>
        <strain evidence="2 3">Jena</strain>
    </source>
</reference>
<evidence type="ECO:0000256" key="1">
    <source>
        <dbReference type="SAM" id="Phobius"/>
    </source>
</evidence>
<keyword evidence="1" id="KW-1133">Transmembrane helix</keyword>